<dbReference type="GO" id="GO:0006203">
    <property type="term" value="P:dGTP catabolic process"/>
    <property type="evidence" value="ECO:0007669"/>
    <property type="project" value="TreeGrafter"/>
</dbReference>
<dbReference type="SUPFAM" id="SSF101386">
    <property type="entry name" value="all-alpha NTP pyrophosphatases"/>
    <property type="match status" value="2"/>
</dbReference>
<dbReference type="EC" id="3.6.1.9" evidence="2"/>
<dbReference type="AlphaFoldDB" id="A0A7C4XB82"/>
<accession>A0A7C4XB82</accession>
<dbReference type="InterPro" id="IPR004518">
    <property type="entry name" value="MazG-like_dom"/>
</dbReference>
<dbReference type="GO" id="GO:0046052">
    <property type="term" value="P:UTP catabolic process"/>
    <property type="evidence" value="ECO:0007669"/>
    <property type="project" value="TreeGrafter"/>
</dbReference>
<feature type="domain" description="NTP pyrophosphohydrolase MazG-like" evidence="1">
    <location>
        <begin position="46"/>
        <end position="119"/>
    </location>
</feature>
<name>A0A7C4XB82_UNCW3</name>
<protein>
    <submittedName>
        <fullName evidence="2">Nucleoside triphosphate pyrophosphohydrolase</fullName>
        <ecNumber evidence="2">3.6.1.9</ecNumber>
    </submittedName>
</protein>
<dbReference type="GO" id="GO:0047429">
    <property type="term" value="F:nucleoside triphosphate diphosphatase activity"/>
    <property type="evidence" value="ECO:0007669"/>
    <property type="project" value="UniProtKB-EC"/>
</dbReference>
<dbReference type="NCBIfam" id="NF007113">
    <property type="entry name" value="PRK09562.1"/>
    <property type="match status" value="1"/>
</dbReference>
<dbReference type="GO" id="GO:0046076">
    <property type="term" value="P:dTTP catabolic process"/>
    <property type="evidence" value="ECO:0007669"/>
    <property type="project" value="TreeGrafter"/>
</dbReference>
<evidence type="ECO:0000259" key="1">
    <source>
        <dbReference type="Pfam" id="PF03819"/>
    </source>
</evidence>
<gene>
    <name evidence="2" type="ORF">ENV60_09720</name>
</gene>
<dbReference type="NCBIfam" id="TIGR00444">
    <property type="entry name" value="mazG"/>
    <property type="match status" value="1"/>
</dbReference>
<dbReference type="GO" id="GO:0046081">
    <property type="term" value="P:dUTP catabolic process"/>
    <property type="evidence" value="ECO:0007669"/>
    <property type="project" value="TreeGrafter"/>
</dbReference>
<dbReference type="Gene3D" id="1.10.287.1080">
    <property type="entry name" value="MazG-like"/>
    <property type="match status" value="2"/>
</dbReference>
<dbReference type="InterPro" id="IPR048011">
    <property type="entry name" value="NTP-PPase_MazG-like_C"/>
</dbReference>
<dbReference type="PANTHER" id="PTHR30522">
    <property type="entry name" value="NUCLEOSIDE TRIPHOSPHATE PYROPHOSPHOHYDROLASE"/>
    <property type="match status" value="1"/>
</dbReference>
<dbReference type="InterPro" id="IPR011551">
    <property type="entry name" value="NTP_PyrPHydrolase_MazG"/>
</dbReference>
<dbReference type="CDD" id="cd11529">
    <property type="entry name" value="NTP-PPase_MazG_Cterm"/>
    <property type="match status" value="1"/>
</dbReference>
<organism evidence="2">
    <name type="scientific">candidate division WOR-3 bacterium</name>
    <dbReference type="NCBI Taxonomy" id="2052148"/>
    <lineage>
        <taxon>Bacteria</taxon>
        <taxon>Bacteria division WOR-3</taxon>
    </lineage>
</organism>
<sequence length="276" mass="32399">MQILKKKNRLSKGQTTVSKASLEENLITLVEIVKTLRKKCPWDRKQTLKSLKNNLIEETYEAIEAIEKNKLENIVEEIGDILFLTIFLSVILEEKTGFSFKKLVTKTIDKYREKHPHVFKNIRFKNSIEVVKFWHSKKRDIFEGIPCSLPALLAAKVIQERASKLGFDWNSREGPLKKIDEEIDELKRAKMKRKRFEEMGDLLFSCVNLARHLKIDPEGALRSANKKFVKRFRKILKILKKERKGKNLSLEEMDRVWDRIKSKTCRNLSKAEQTKS</sequence>
<dbReference type="CDD" id="cd11528">
    <property type="entry name" value="NTP-PPase_MazG_Nterm"/>
    <property type="match status" value="1"/>
</dbReference>
<proteinExistence type="predicted"/>
<evidence type="ECO:0000313" key="2">
    <source>
        <dbReference type="EMBL" id="HGV98553.1"/>
    </source>
</evidence>
<reference evidence="2" key="1">
    <citation type="journal article" date="2020" name="mSystems">
        <title>Genome- and Community-Level Interaction Insights into Carbon Utilization and Element Cycling Functions of Hydrothermarchaeota in Hydrothermal Sediment.</title>
        <authorList>
            <person name="Zhou Z."/>
            <person name="Liu Y."/>
            <person name="Xu W."/>
            <person name="Pan J."/>
            <person name="Luo Z.H."/>
            <person name="Li M."/>
        </authorList>
    </citation>
    <scope>NUCLEOTIDE SEQUENCE [LARGE SCALE GENOMIC DNA]</scope>
    <source>
        <strain evidence="2">SpSt-774</strain>
    </source>
</reference>
<dbReference type="GO" id="GO:0046047">
    <property type="term" value="P:TTP catabolic process"/>
    <property type="evidence" value="ECO:0007669"/>
    <property type="project" value="TreeGrafter"/>
</dbReference>
<comment type="caution">
    <text evidence="2">The sequence shown here is derived from an EMBL/GenBank/DDBJ whole genome shotgun (WGS) entry which is preliminary data.</text>
</comment>
<dbReference type="PANTHER" id="PTHR30522:SF0">
    <property type="entry name" value="NUCLEOSIDE TRIPHOSPHATE PYROPHOSPHOHYDROLASE"/>
    <property type="match status" value="1"/>
</dbReference>
<dbReference type="GO" id="GO:0046061">
    <property type="term" value="P:dATP catabolic process"/>
    <property type="evidence" value="ECO:0007669"/>
    <property type="project" value="TreeGrafter"/>
</dbReference>
<dbReference type="EMBL" id="DTGZ01000183">
    <property type="protein sequence ID" value="HGV98553.1"/>
    <property type="molecule type" value="Genomic_DNA"/>
</dbReference>
<keyword evidence="2" id="KW-0378">Hydrolase</keyword>
<dbReference type="Pfam" id="PF03819">
    <property type="entry name" value="MazG"/>
    <property type="match status" value="1"/>
</dbReference>
<dbReference type="InterPro" id="IPR048015">
    <property type="entry name" value="NTP-PPase_MazG-like_N"/>
</dbReference>